<gene>
    <name evidence="9" type="ORF">FED44_27130</name>
</gene>
<dbReference type="PANTHER" id="PTHR32468">
    <property type="entry name" value="CATION/H + ANTIPORTER"/>
    <property type="match status" value="1"/>
</dbReference>
<organism evidence="9 10">
    <name type="scientific">Microbispora triticiradicis</name>
    <dbReference type="NCBI Taxonomy" id="2200763"/>
    <lineage>
        <taxon>Bacteria</taxon>
        <taxon>Bacillati</taxon>
        <taxon>Actinomycetota</taxon>
        <taxon>Actinomycetes</taxon>
        <taxon>Streptosporangiales</taxon>
        <taxon>Streptosporangiaceae</taxon>
        <taxon>Microbispora</taxon>
    </lineage>
</organism>
<feature type="domain" description="Cation/H+ exchanger transmembrane" evidence="8">
    <location>
        <begin position="18"/>
        <end position="395"/>
    </location>
</feature>
<dbReference type="Gene3D" id="1.20.1530.20">
    <property type="match status" value="1"/>
</dbReference>
<dbReference type="PANTHER" id="PTHR32468:SF0">
    <property type="entry name" value="K(+)_H(+) ANTIPORTER 1"/>
    <property type="match status" value="1"/>
</dbReference>
<feature type="transmembrane region" description="Helical" evidence="7">
    <location>
        <begin position="98"/>
        <end position="120"/>
    </location>
</feature>
<evidence type="ECO:0000313" key="10">
    <source>
        <dbReference type="Proteomes" id="UP000309033"/>
    </source>
</evidence>
<keyword evidence="3 7" id="KW-0812">Transmembrane</keyword>
<feature type="transmembrane region" description="Helical" evidence="7">
    <location>
        <begin position="34"/>
        <end position="54"/>
    </location>
</feature>
<feature type="transmembrane region" description="Helical" evidence="7">
    <location>
        <begin position="165"/>
        <end position="189"/>
    </location>
</feature>
<feature type="transmembrane region" description="Helical" evidence="7">
    <location>
        <begin position="248"/>
        <end position="265"/>
    </location>
</feature>
<feature type="transmembrane region" description="Helical" evidence="7">
    <location>
        <begin position="277"/>
        <end position="297"/>
    </location>
</feature>
<dbReference type="Pfam" id="PF00999">
    <property type="entry name" value="Na_H_Exchanger"/>
    <property type="match status" value="1"/>
</dbReference>
<dbReference type="EMBL" id="VANP01000012">
    <property type="protein sequence ID" value="TLP54824.1"/>
    <property type="molecule type" value="Genomic_DNA"/>
</dbReference>
<evidence type="ECO:0000256" key="3">
    <source>
        <dbReference type="ARBA" id="ARBA00022692"/>
    </source>
</evidence>
<accession>A0A5R8YNI4</accession>
<name>A0A5R8YNI4_9ACTN</name>
<comment type="caution">
    <text evidence="9">The sequence shown here is derived from an EMBL/GenBank/DDBJ whole genome shotgun (WGS) entry which is preliminary data.</text>
</comment>
<comment type="subcellular location">
    <subcellularLocation>
        <location evidence="1">Membrane</location>
        <topology evidence="1">Multi-pass membrane protein</topology>
    </subcellularLocation>
</comment>
<feature type="transmembrane region" description="Helical" evidence="7">
    <location>
        <begin position="377"/>
        <end position="397"/>
    </location>
</feature>
<feature type="transmembrane region" description="Helical" evidence="7">
    <location>
        <begin position="195"/>
        <end position="215"/>
    </location>
</feature>
<keyword evidence="2" id="KW-0813">Transport</keyword>
<dbReference type="Proteomes" id="UP000309033">
    <property type="component" value="Unassembled WGS sequence"/>
</dbReference>
<evidence type="ECO:0000256" key="5">
    <source>
        <dbReference type="ARBA" id="ARBA00023065"/>
    </source>
</evidence>
<feature type="transmembrane region" description="Helical" evidence="7">
    <location>
        <begin position="132"/>
        <end position="153"/>
    </location>
</feature>
<dbReference type="GO" id="GO:1902600">
    <property type="term" value="P:proton transmembrane transport"/>
    <property type="evidence" value="ECO:0007669"/>
    <property type="project" value="InterPro"/>
</dbReference>
<keyword evidence="5" id="KW-0406">Ion transport</keyword>
<evidence type="ECO:0000259" key="8">
    <source>
        <dbReference type="Pfam" id="PF00999"/>
    </source>
</evidence>
<feature type="transmembrane region" description="Helical" evidence="7">
    <location>
        <begin position="309"/>
        <end position="332"/>
    </location>
</feature>
<evidence type="ECO:0000256" key="7">
    <source>
        <dbReference type="SAM" id="Phobius"/>
    </source>
</evidence>
<sequence>MSPHTVAPLLLGLAVIVVTAWLLGMLARRLGQPAVIGEIVGGVLLGPTLFGGAIPRTLFPAEVRPSLTLLADIGVCLFMFLIGLHLDHTLLRGQSRTASVVSVCAMLLPFGLGALLALYLAGGGGTGDRVAFVLFMGVAMAVTAFPVLARILTDKGLIDTPIGGLALACAAVGDVLAWALLAVVAALAGGGGHPWRVLFVVPFAAVLLGVVRPLLARLAARRPVSGPLTGVVLVAGAAGLLLSAQATSWMGLHAIFGAFLFGVAMPREGVSALRERVLPWIERICAVMLLPVFFMAAGLKVDLSRLDTVAFGELALILLVAVTGKFGGAYLGGRITGVRPRHSAVLGILMNTRGLTELIVLTVGLELGVLTPRLYSLMILMALVTTAMTGVLLRIVYPERRVIEDRSPRTGATRLHVNEGRSGLSDEY</sequence>
<dbReference type="OrthoDB" id="9793589at2"/>
<keyword evidence="10" id="KW-1185">Reference proteome</keyword>
<dbReference type="AlphaFoldDB" id="A0A5R8YNI4"/>
<feature type="transmembrane region" description="Helical" evidence="7">
    <location>
        <begin position="6"/>
        <end position="27"/>
    </location>
</feature>
<feature type="transmembrane region" description="Helical" evidence="7">
    <location>
        <begin position="344"/>
        <end position="365"/>
    </location>
</feature>
<feature type="transmembrane region" description="Helical" evidence="7">
    <location>
        <begin position="224"/>
        <end position="242"/>
    </location>
</feature>
<evidence type="ECO:0000313" key="9">
    <source>
        <dbReference type="EMBL" id="TLP54824.1"/>
    </source>
</evidence>
<evidence type="ECO:0000256" key="2">
    <source>
        <dbReference type="ARBA" id="ARBA00022448"/>
    </source>
</evidence>
<keyword evidence="6 7" id="KW-0472">Membrane</keyword>
<evidence type="ECO:0000256" key="6">
    <source>
        <dbReference type="ARBA" id="ARBA00023136"/>
    </source>
</evidence>
<reference evidence="9" key="1">
    <citation type="submission" date="2019-05" db="EMBL/GenBank/DDBJ databases">
        <title>Isolation, diversity and antifungal activity of Actinobacteria from wheat.</title>
        <authorList>
            <person name="Yu B."/>
        </authorList>
    </citation>
    <scope>NUCLEOTIDE SEQUENCE [LARGE SCALE GENOMIC DNA]</scope>
    <source>
        <strain evidence="9">NEAU-HEGS1-5</strain>
    </source>
</reference>
<keyword evidence="4 7" id="KW-1133">Transmembrane helix</keyword>
<evidence type="ECO:0000256" key="4">
    <source>
        <dbReference type="ARBA" id="ARBA00022989"/>
    </source>
</evidence>
<protein>
    <submittedName>
        <fullName evidence="9">Cation/H(+) antiporter</fullName>
    </submittedName>
</protein>
<evidence type="ECO:0000256" key="1">
    <source>
        <dbReference type="ARBA" id="ARBA00004141"/>
    </source>
</evidence>
<dbReference type="InterPro" id="IPR050794">
    <property type="entry name" value="CPA2_transporter"/>
</dbReference>
<proteinExistence type="predicted"/>
<feature type="transmembrane region" description="Helical" evidence="7">
    <location>
        <begin position="66"/>
        <end position="86"/>
    </location>
</feature>
<dbReference type="InterPro" id="IPR038770">
    <property type="entry name" value="Na+/solute_symporter_sf"/>
</dbReference>
<dbReference type="InterPro" id="IPR006153">
    <property type="entry name" value="Cation/H_exchanger_TM"/>
</dbReference>
<dbReference type="GO" id="GO:0015297">
    <property type="term" value="F:antiporter activity"/>
    <property type="evidence" value="ECO:0007669"/>
    <property type="project" value="InterPro"/>
</dbReference>
<dbReference type="GO" id="GO:0016020">
    <property type="term" value="C:membrane"/>
    <property type="evidence" value="ECO:0007669"/>
    <property type="project" value="UniProtKB-SubCell"/>
</dbReference>